<dbReference type="CDD" id="cd11614">
    <property type="entry name" value="SAF_CpaB_FlgA_like"/>
    <property type="match status" value="1"/>
</dbReference>
<dbReference type="Pfam" id="PF08666">
    <property type="entry name" value="SAF"/>
    <property type="match status" value="1"/>
</dbReference>
<dbReference type="InterPro" id="IPR006311">
    <property type="entry name" value="TAT_signal"/>
</dbReference>
<dbReference type="Proteomes" id="UP000077868">
    <property type="component" value="Chromosome"/>
</dbReference>
<protein>
    <submittedName>
        <fullName evidence="2">SAF domain protein</fullName>
    </submittedName>
</protein>
<dbReference type="PROSITE" id="PS51318">
    <property type="entry name" value="TAT"/>
    <property type="match status" value="1"/>
</dbReference>
<dbReference type="SMART" id="SM00858">
    <property type="entry name" value="SAF"/>
    <property type="match status" value="1"/>
</dbReference>
<dbReference type="PATRIC" id="fig|1300347.3.peg.676"/>
<dbReference type="STRING" id="1300347.I601_0671"/>
<reference evidence="2 3" key="1">
    <citation type="submission" date="2016-03" db="EMBL/GenBank/DDBJ databases">
        <title>Complete genome sequence of a soil Actinobacterium, Nocardioides dokdonensis FR1436.</title>
        <authorList>
            <person name="Kwon S.-K."/>
            <person name="Kim K."/>
            <person name="Kim J.F."/>
        </authorList>
    </citation>
    <scope>NUCLEOTIDE SEQUENCE [LARGE SCALE GENOMIC DNA]</scope>
    <source>
        <strain evidence="2 3">FR1436</strain>
    </source>
</reference>
<dbReference type="RefSeq" id="WP_068106418.1">
    <property type="nucleotide sequence ID" value="NZ_CP015079.1"/>
</dbReference>
<dbReference type="AlphaFoldDB" id="A0A1A9GHK5"/>
<dbReference type="OrthoDB" id="4808509at2"/>
<dbReference type="KEGG" id="ndk:I601_0671"/>
<evidence type="ECO:0000259" key="1">
    <source>
        <dbReference type="SMART" id="SM00858"/>
    </source>
</evidence>
<dbReference type="InterPro" id="IPR013974">
    <property type="entry name" value="SAF"/>
</dbReference>
<name>A0A1A9GHK5_9ACTN</name>
<proteinExistence type="predicted"/>
<organism evidence="2 3">
    <name type="scientific">Nocardioides dokdonensis FR1436</name>
    <dbReference type="NCBI Taxonomy" id="1300347"/>
    <lineage>
        <taxon>Bacteria</taxon>
        <taxon>Bacillati</taxon>
        <taxon>Actinomycetota</taxon>
        <taxon>Actinomycetes</taxon>
        <taxon>Propionibacteriales</taxon>
        <taxon>Nocardioidaceae</taxon>
        <taxon>Nocardioides</taxon>
    </lineage>
</organism>
<feature type="domain" description="SAF" evidence="1">
    <location>
        <begin position="58"/>
        <end position="117"/>
    </location>
</feature>
<evidence type="ECO:0000313" key="3">
    <source>
        <dbReference type="Proteomes" id="UP000077868"/>
    </source>
</evidence>
<accession>A0A1A9GHK5</accession>
<evidence type="ECO:0000313" key="2">
    <source>
        <dbReference type="EMBL" id="ANH37122.1"/>
    </source>
</evidence>
<gene>
    <name evidence="2" type="ORF">I601_0671</name>
</gene>
<sequence length="222" mass="22406">MLSADPRRPDPPLTRLRRAAHGVRRSVLARRRLLAALLTAVAVTAGLRAASAPAPATVAVTVAAHDLPGGVVVGTDDVTTSRFAPGSVPDDLVEQPVGRLLAAPLTRGEPVSSARLVGPSLSTSAPAGVQAMPVRLPDPATAALLRVGDRVDLVSTDPAEGGSRVLAYRVAVLALPGPSGQRLGAAATGLGGQVVVLGVDVAAVPSISDAAARTLLSYVWSR</sequence>
<keyword evidence="3" id="KW-1185">Reference proteome</keyword>
<dbReference type="EMBL" id="CP015079">
    <property type="protein sequence ID" value="ANH37122.1"/>
    <property type="molecule type" value="Genomic_DNA"/>
</dbReference>